<accession>A0A7J9FS07</accession>
<proteinExistence type="predicted"/>
<sequence length="102" mass="11947">MAATRFDIKEFDGILNFNLRQVRMTVILVQNGLKMVITGKKPADMDKSEWEELDGKTLFVIQLCLSNNVLKEVFMEKTRYTLWKRFKTLYATKSLANRLVLK</sequence>
<comment type="caution">
    <text evidence="1">The sequence shown here is derived from an EMBL/GenBank/DDBJ whole genome shotgun (WGS) entry which is preliminary data.</text>
</comment>
<organism evidence="1 2">
    <name type="scientific">Gossypium trilobum</name>
    <dbReference type="NCBI Taxonomy" id="34281"/>
    <lineage>
        <taxon>Eukaryota</taxon>
        <taxon>Viridiplantae</taxon>
        <taxon>Streptophyta</taxon>
        <taxon>Embryophyta</taxon>
        <taxon>Tracheophyta</taxon>
        <taxon>Spermatophyta</taxon>
        <taxon>Magnoliopsida</taxon>
        <taxon>eudicotyledons</taxon>
        <taxon>Gunneridae</taxon>
        <taxon>Pentapetalae</taxon>
        <taxon>rosids</taxon>
        <taxon>malvids</taxon>
        <taxon>Malvales</taxon>
        <taxon>Malvaceae</taxon>
        <taxon>Malvoideae</taxon>
        <taxon>Gossypium</taxon>
    </lineage>
</organism>
<dbReference type="EMBL" id="JABEZW010226804">
    <property type="protein sequence ID" value="MBA0787941.1"/>
    <property type="molecule type" value="Genomic_DNA"/>
</dbReference>
<protein>
    <submittedName>
        <fullName evidence="1">Uncharacterized protein</fullName>
    </submittedName>
</protein>
<evidence type="ECO:0000313" key="2">
    <source>
        <dbReference type="Proteomes" id="UP000593568"/>
    </source>
</evidence>
<keyword evidence="2" id="KW-1185">Reference proteome</keyword>
<dbReference type="AlphaFoldDB" id="A0A7J9FS07"/>
<gene>
    <name evidence="1" type="ORF">Gotri_027622</name>
</gene>
<name>A0A7J9FS07_9ROSI</name>
<reference evidence="1 2" key="1">
    <citation type="journal article" date="2019" name="Genome Biol. Evol.">
        <title>Insights into the evolution of the New World diploid cottons (Gossypium, subgenus Houzingenia) based on genome sequencing.</title>
        <authorList>
            <person name="Grover C.E."/>
            <person name="Arick M.A. 2nd"/>
            <person name="Thrash A."/>
            <person name="Conover J.L."/>
            <person name="Sanders W.S."/>
            <person name="Peterson D.G."/>
            <person name="Frelichowski J.E."/>
            <person name="Scheffler J.A."/>
            <person name="Scheffler B.E."/>
            <person name="Wendel J.F."/>
        </authorList>
    </citation>
    <scope>NUCLEOTIDE SEQUENCE [LARGE SCALE GENOMIC DNA]</scope>
    <source>
        <strain evidence="1">8</strain>
        <tissue evidence="1">Leaf</tissue>
    </source>
</reference>
<evidence type="ECO:0000313" key="1">
    <source>
        <dbReference type="EMBL" id="MBA0787941.1"/>
    </source>
</evidence>
<dbReference type="Proteomes" id="UP000593568">
    <property type="component" value="Unassembled WGS sequence"/>
</dbReference>
<dbReference type="Pfam" id="PF14223">
    <property type="entry name" value="Retrotran_gag_2"/>
    <property type="match status" value="1"/>
</dbReference>